<dbReference type="RefSeq" id="WP_354491356.1">
    <property type="nucleotide sequence ID" value="NZ_JBEPMC010000004.1"/>
</dbReference>
<evidence type="ECO:0000313" key="3">
    <source>
        <dbReference type="Proteomes" id="UP001549204"/>
    </source>
</evidence>
<gene>
    <name evidence="2" type="ORF">ABID19_002883</name>
</gene>
<dbReference type="InterPro" id="IPR010158">
    <property type="entry name" value="Amidase_Cbmase"/>
</dbReference>
<sequence>MQFTIDARHPDPERCERLYATHEGMMREVAARRNLDLDWTVQIDHRPCRSDPAVVSMLQKSAAEQEIPILTMASGAGHDTQQMATIAKVAMIFVRSKEGRSHTPEEFSSIADIVAGIRLLAAGIHKLAY</sequence>
<keyword evidence="3" id="KW-1185">Reference proteome</keyword>
<dbReference type="Gene3D" id="3.40.630.10">
    <property type="entry name" value="Zn peptidases"/>
    <property type="match status" value="1"/>
</dbReference>
<proteinExistence type="predicted"/>
<evidence type="ECO:0000256" key="1">
    <source>
        <dbReference type="ARBA" id="ARBA00022801"/>
    </source>
</evidence>
<dbReference type="Proteomes" id="UP001549204">
    <property type="component" value="Unassembled WGS sequence"/>
</dbReference>
<dbReference type="PANTHER" id="PTHR32494">
    <property type="entry name" value="ALLANTOATE DEIMINASE-RELATED"/>
    <property type="match status" value="1"/>
</dbReference>
<reference evidence="2 3" key="1">
    <citation type="submission" date="2024-06" db="EMBL/GenBank/DDBJ databases">
        <title>Genomic Encyclopedia of Type Strains, Phase IV (KMG-IV): sequencing the most valuable type-strain genomes for metagenomic binning, comparative biology and taxonomic classification.</title>
        <authorList>
            <person name="Goeker M."/>
        </authorList>
    </citation>
    <scope>NUCLEOTIDE SEQUENCE [LARGE SCALE GENOMIC DNA]</scope>
    <source>
        <strain evidence="2 3">DSM 100022</strain>
    </source>
</reference>
<dbReference type="SUPFAM" id="SSF53187">
    <property type="entry name" value="Zn-dependent exopeptidases"/>
    <property type="match status" value="1"/>
</dbReference>
<evidence type="ECO:0000313" key="2">
    <source>
        <dbReference type="EMBL" id="MET3579852.1"/>
    </source>
</evidence>
<keyword evidence="1" id="KW-0378">Hydrolase</keyword>
<protein>
    <submittedName>
        <fullName evidence="2">Acetylornithine deacetylase/succinyl-diaminopimelate desuccinylase-like protein</fullName>
    </submittedName>
</protein>
<accession>A0ABV2GNJ1</accession>
<dbReference type="InterPro" id="IPR002933">
    <property type="entry name" value="Peptidase_M20"/>
</dbReference>
<organism evidence="2 3">
    <name type="scientific">Mesorhizobium robiniae</name>
    <dbReference type="NCBI Taxonomy" id="559315"/>
    <lineage>
        <taxon>Bacteria</taxon>
        <taxon>Pseudomonadati</taxon>
        <taxon>Pseudomonadota</taxon>
        <taxon>Alphaproteobacteria</taxon>
        <taxon>Hyphomicrobiales</taxon>
        <taxon>Phyllobacteriaceae</taxon>
        <taxon>Mesorhizobium</taxon>
    </lineage>
</organism>
<name>A0ABV2GNJ1_9HYPH</name>
<dbReference type="EMBL" id="JBEPMC010000004">
    <property type="protein sequence ID" value="MET3579852.1"/>
    <property type="molecule type" value="Genomic_DNA"/>
</dbReference>
<dbReference type="PANTHER" id="PTHR32494:SF5">
    <property type="entry name" value="ALLANTOATE AMIDOHYDROLASE"/>
    <property type="match status" value="1"/>
</dbReference>
<comment type="caution">
    <text evidence="2">The sequence shown here is derived from an EMBL/GenBank/DDBJ whole genome shotgun (WGS) entry which is preliminary data.</text>
</comment>
<dbReference type="Pfam" id="PF01546">
    <property type="entry name" value="Peptidase_M20"/>
    <property type="match status" value="1"/>
</dbReference>